<sequence>MSRTTRKRKSWSIGSEVHSWKKRMRGRAFSNIFWGFAENGHIS</sequence>
<accession>A0A2P6P472</accession>
<dbReference type="AlphaFoldDB" id="A0A2P6P472"/>
<proteinExistence type="predicted"/>
<dbReference type="EMBL" id="PDCK01000045">
    <property type="protein sequence ID" value="PRQ16718.1"/>
    <property type="molecule type" value="Genomic_DNA"/>
</dbReference>
<reference evidence="1 2" key="1">
    <citation type="journal article" date="2018" name="Nat. Genet.">
        <title>The Rosa genome provides new insights in the design of modern roses.</title>
        <authorList>
            <person name="Bendahmane M."/>
        </authorList>
    </citation>
    <scope>NUCLEOTIDE SEQUENCE [LARGE SCALE GENOMIC DNA]</scope>
    <source>
        <strain evidence="2">cv. Old Blush</strain>
    </source>
</reference>
<protein>
    <submittedName>
        <fullName evidence="1">Uncharacterized protein</fullName>
    </submittedName>
</protein>
<name>A0A2P6P472_ROSCH</name>
<dbReference type="Proteomes" id="UP000238479">
    <property type="component" value="Chromosome 7"/>
</dbReference>
<evidence type="ECO:0000313" key="2">
    <source>
        <dbReference type="Proteomes" id="UP000238479"/>
    </source>
</evidence>
<gene>
    <name evidence="1" type="ORF">RchiOBHm_Chr7g0187311</name>
</gene>
<evidence type="ECO:0000313" key="1">
    <source>
        <dbReference type="EMBL" id="PRQ16718.1"/>
    </source>
</evidence>
<comment type="caution">
    <text evidence="1">The sequence shown here is derived from an EMBL/GenBank/DDBJ whole genome shotgun (WGS) entry which is preliminary data.</text>
</comment>
<dbReference type="Gramene" id="PRQ16718">
    <property type="protein sequence ID" value="PRQ16718"/>
    <property type="gene ID" value="RchiOBHm_Chr7g0187311"/>
</dbReference>
<organism evidence="1 2">
    <name type="scientific">Rosa chinensis</name>
    <name type="common">China rose</name>
    <dbReference type="NCBI Taxonomy" id="74649"/>
    <lineage>
        <taxon>Eukaryota</taxon>
        <taxon>Viridiplantae</taxon>
        <taxon>Streptophyta</taxon>
        <taxon>Embryophyta</taxon>
        <taxon>Tracheophyta</taxon>
        <taxon>Spermatophyta</taxon>
        <taxon>Magnoliopsida</taxon>
        <taxon>eudicotyledons</taxon>
        <taxon>Gunneridae</taxon>
        <taxon>Pentapetalae</taxon>
        <taxon>rosids</taxon>
        <taxon>fabids</taxon>
        <taxon>Rosales</taxon>
        <taxon>Rosaceae</taxon>
        <taxon>Rosoideae</taxon>
        <taxon>Rosoideae incertae sedis</taxon>
        <taxon>Rosa</taxon>
    </lineage>
</organism>
<keyword evidence="2" id="KW-1185">Reference proteome</keyword>